<evidence type="ECO:0000313" key="3">
    <source>
        <dbReference type="WBParaSite" id="maker-unitig_36248-snap-gene-0.3-mRNA-1"/>
    </source>
</evidence>
<dbReference type="Proteomes" id="UP000095280">
    <property type="component" value="Unplaced"/>
</dbReference>
<proteinExistence type="predicted"/>
<protein>
    <submittedName>
        <fullName evidence="3">WD_REPEATS_REGION domain-containing protein</fullName>
    </submittedName>
</protein>
<dbReference type="WBParaSite" id="maker-unitig_36248-snap-gene-0.3-mRNA-1">
    <property type="protein sequence ID" value="maker-unitig_36248-snap-gene-0.3-mRNA-1"/>
    <property type="gene ID" value="maker-unitig_36248-snap-gene-0.3"/>
</dbReference>
<evidence type="ECO:0000313" key="2">
    <source>
        <dbReference type="Proteomes" id="UP000095280"/>
    </source>
</evidence>
<name>A0A1I8FK43_9PLAT</name>
<reference evidence="3" key="1">
    <citation type="submission" date="2016-11" db="UniProtKB">
        <authorList>
            <consortium name="WormBaseParasite"/>
        </authorList>
    </citation>
    <scope>IDENTIFICATION</scope>
</reference>
<organism evidence="2 3">
    <name type="scientific">Macrostomum lignano</name>
    <dbReference type="NCBI Taxonomy" id="282301"/>
    <lineage>
        <taxon>Eukaryota</taxon>
        <taxon>Metazoa</taxon>
        <taxon>Spiralia</taxon>
        <taxon>Lophotrochozoa</taxon>
        <taxon>Platyhelminthes</taxon>
        <taxon>Rhabditophora</taxon>
        <taxon>Macrostomorpha</taxon>
        <taxon>Macrostomida</taxon>
        <taxon>Macrostomidae</taxon>
        <taxon>Macrostomum</taxon>
    </lineage>
</organism>
<evidence type="ECO:0000256" key="1">
    <source>
        <dbReference type="SAM" id="MobiDB-lite"/>
    </source>
</evidence>
<sequence length="509" mass="55077">INGISPRQWPTRHCRDNSCEHYFEHYSQDSIVALYICGFDCTLWAEWKSSKKIVAISGQTRLGPGAIVLVLSHRAQAPVQWLIPAAIAQHPSLPPQSLAPLHRSVSAAGDPSADLLSADFDPVKFLLANYQGKSAPDLDREVRSCGPALVPIRPSWPGRARQPSPRSRKQEQSQLQSHCLDTQRLLRDCNRIAGELFQAALNRKDHTDTLRNAIHNREQRFAGADSSLNAADAADASAERSSSSSLTLMIAAVHGSGVRCFSRDGRPYCLQAGIGGIGSGSRSACGDLANLAGLICSEAGSGQLKSTTPALSVGDAGRIWPGCRRKLVGPEAGPKQLLRLTYRLRLRYLSRAKAPIRAEVAGLRGSDDWPVRPEPSAASARRTRVAQNQLPFGVRKISERFYTLLPNACTPANEIEAEPFEFAGAAYPRTDPCQPDVGAFCAGYAKQLGAVARLLPSFLRRLPSRGVALVDSPALQQHAIWQRAADHCSSACRLLAVQLRRPASLSASQ</sequence>
<keyword evidence="2" id="KW-1185">Reference proteome</keyword>
<accession>A0A1I8FK43</accession>
<dbReference type="AlphaFoldDB" id="A0A1I8FK43"/>
<feature type="region of interest" description="Disordered" evidence="1">
    <location>
        <begin position="149"/>
        <end position="177"/>
    </location>
</feature>